<feature type="chain" id="PRO_5035838835" description="PI-PLC X domain-containing protein" evidence="1">
    <location>
        <begin position="25"/>
        <end position="291"/>
    </location>
</feature>
<dbReference type="InterPro" id="IPR051057">
    <property type="entry name" value="PI-PLC_domain"/>
</dbReference>
<dbReference type="OMA" id="LENECKY"/>
<feature type="signal peptide" evidence="1">
    <location>
        <begin position="1"/>
        <end position="24"/>
    </location>
</feature>
<dbReference type="InterPro" id="IPR017946">
    <property type="entry name" value="PLC-like_Pdiesterase_TIM-brl"/>
</dbReference>
<proteinExistence type="predicted"/>
<dbReference type="Gene3D" id="3.20.20.190">
    <property type="entry name" value="Phosphatidylinositol (PI) phosphodiesterase"/>
    <property type="match status" value="1"/>
</dbReference>
<keyword evidence="1" id="KW-0732">Signal</keyword>
<dbReference type="EMBL" id="CM035407">
    <property type="protein sequence ID" value="KAH7443065.1"/>
    <property type="molecule type" value="Genomic_DNA"/>
</dbReference>
<organism evidence="2 3">
    <name type="scientific">Ceratopteris richardii</name>
    <name type="common">Triangle waterfern</name>
    <dbReference type="NCBI Taxonomy" id="49495"/>
    <lineage>
        <taxon>Eukaryota</taxon>
        <taxon>Viridiplantae</taxon>
        <taxon>Streptophyta</taxon>
        <taxon>Embryophyta</taxon>
        <taxon>Tracheophyta</taxon>
        <taxon>Polypodiopsida</taxon>
        <taxon>Polypodiidae</taxon>
        <taxon>Polypodiales</taxon>
        <taxon>Pteridineae</taxon>
        <taxon>Pteridaceae</taxon>
        <taxon>Parkerioideae</taxon>
        <taxon>Ceratopteris</taxon>
    </lineage>
</organism>
<sequence>MSSAFVVILAAAFFFGHLPRSSYTLPCSPGQCQLSDACTNSRECSRGLFCSACAADGDAASACHRYQATDVISIKGGLAFNKYSWLTTHNSFAILGEPSQTGPRTTFYNQEDTVTDQLNNGVRAFMLDMYDFLHDIWLCHSFGGVCYGFTAFEPAINTLKEIELFLASNPSEIITIFIEDYVTSANGLTKLFTAAGLKKYWFPVSSMPKDGGDWLTLTEMVSRNYRLLVFTSNITKESSEAIAYNWRYVNENQYGDSGMQSQTCTNRAESVFKCQEEKMAKLPCCGLLQAE</sequence>
<name>A0A8T2VBP5_CERRI</name>
<dbReference type="SUPFAM" id="SSF51695">
    <property type="entry name" value="PLC-like phosphodiesterases"/>
    <property type="match status" value="1"/>
</dbReference>
<dbReference type="Pfam" id="PF26178">
    <property type="entry name" value="PI-PLC_cat"/>
    <property type="match status" value="1"/>
</dbReference>
<dbReference type="AlphaFoldDB" id="A0A8T2VBP5"/>
<comment type="caution">
    <text evidence="2">The sequence shown here is derived from an EMBL/GenBank/DDBJ whole genome shotgun (WGS) entry which is preliminary data.</text>
</comment>
<dbReference type="OrthoDB" id="7984201at2759"/>
<dbReference type="Proteomes" id="UP000825935">
    <property type="component" value="Chromosome 2"/>
</dbReference>
<evidence type="ECO:0000313" key="2">
    <source>
        <dbReference type="EMBL" id="KAH7443065.1"/>
    </source>
</evidence>
<reference evidence="2" key="1">
    <citation type="submission" date="2021-08" db="EMBL/GenBank/DDBJ databases">
        <title>WGS assembly of Ceratopteris richardii.</title>
        <authorList>
            <person name="Marchant D.B."/>
            <person name="Chen G."/>
            <person name="Jenkins J."/>
            <person name="Shu S."/>
            <person name="Leebens-Mack J."/>
            <person name="Grimwood J."/>
            <person name="Schmutz J."/>
            <person name="Soltis P."/>
            <person name="Soltis D."/>
            <person name="Chen Z.-H."/>
        </authorList>
    </citation>
    <scope>NUCLEOTIDE SEQUENCE</scope>
    <source>
        <strain evidence="2">Whitten #5841</strain>
        <tissue evidence="2">Leaf</tissue>
    </source>
</reference>
<protein>
    <recommendedName>
        <fullName evidence="4">PI-PLC X domain-containing protein</fullName>
    </recommendedName>
</protein>
<accession>A0A8T2VBP5</accession>
<dbReference type="GO" id="GO:0008081">
    <property type="term" value="F:phosphoric diester hydrolase activity"/>
    <property type="evidence" value="ECO:0007669"/>
    <property type="project" value="InterPro"/>
</dbReference>
<dbReference type="PANTHER" id="PTHR13593:SF140">
    <property type="entry name" value="PLC-LIKE PHOSPHODIESTERASE"/>
    <property type="match status" value="1"/>
</dbReference>
<dbReference type="PROSITE" id="PS50007">
    <property type="entry name" value="PIPLC_X_DOMAIN"/>
    <property type="match status" value="1"/>
</dbReference>
<dbReference type="GO" id="GO:0006629">
    <property type="term" value="P:lipid metabolic process"/>
    <property type="evidence" value="ECO:0007669"/>
    <property type="project" value="InterPro"/>
</dbReference>
<dbReference type="PANTHER" id="PTHR13593">
    <property type="match status" value="1"/>
</dbReference>
<evidence type="ECO:0008006" key="4">
    <source>
        <dbReference type="Google" id="ProtNLM"/>
    </source>
</evidence>
<evidence type="ECO:0000313" key="3">
    <source>
        <dbReference type="Proteomes" id="UP000825935"/>
    </source>
</evidence>
<evidence type="ECO:0000256" key="1">
    <source>
        <dbReference type="SAM" id="SignalP"/>
    </source>
</evidence>
<keyword evidence="3" id="KW-1185">Reference proteome</keyword>
<gene>
    <name evidence="2" type="ORF">KP509_02G017500</name>
</gene>